<dbReference type="AlphaFoldDB" id="A0A1H8MZ88"/>
<evidence type="ECO:0008006" key="4">
    <source>
        <dbReference type="Google" id="ProtNLM"/>
    </source>
</evidence>
<evidence type="ECO:0000313" key="2">
    <source>
        <dbReference type="EMBL" id="SEO22600.1"/>
    </source>
</evidence>
<sequence length="403" mass="44160">MSRGQSLSAGPNPGDRRAPDGRTWHQVFAGNDRVQALGGLRYPSGNPITQIGAPLAQGYDHSVTTTGSIPMPVRSFITEGAVIAHGLVREGLTPGRTSHQWHDIGGMSVASLDNDPATGAAGQVTPWQSAEYWLTQAMIAYRDAESVVVPRICFNQGEADLTRPRGWWRDAFRVTYGQMIEQIQRIVGQQTAPRLYLRQTGGYGHRGSRSNEIVLDQIEVVREWDGILVGPNWCHLVDNYDNRMVHMSIEGHIEMSEMYVWAIAEVESGRGWNLLPGQASRAGDIITIPISTRPDEELITVPGRYEGYGGDPAHLGLEAVGGQILSAAVSGENILLQVSGPVTAIRHAMQNSGVDYRTHLDANGYGYVEHRSLLRTTLTKTVTLGGQDFTLERWLPSFQVELA</sequence>
<name>A0A1H8MZ88_9RHOB</name>
<feature type="region of interest" description="Disordered" evidence="1">
    <location>
        <begin position="1"/>
        <end position="22"/>
    </location>
</feature>
<protein>
    <recommendedName>
        <fullName evidence="4">Sialate O-acetylesterase domain-containing protein</fullName>
    </recommendedName>
</protein>
<dbReference type="STRING" id="34002.SAMN04489859_104818"/>
<dbReference type="EMBL" id="FODE01000048">
    <property type="protein sequence ID" value="SEO22600.1"/>
    <property type="molecule type" value="Genomic_DNA"/>
</dbReference>
<proteinExistence type="predicted"/>
<accession>A0A1H8MZ88</accession>
<organism evidence="2 3">
    <name type="scientific">Paracoccus alcaliphilus</name>
    <dbReference type="NCBI Taxonomy" id="34002"/>
    <lineage>
        <taxon>Bacteria</taxon>
        <taxon>Pseudomonadati</taxon>
        <taxon>Pseudomonadota</taxon>
        <taxon>Alphaproteobacteria</taxon>
        <taxon>Rhodobacterales</taxon>
        <taxon>Paracoccaceae</taxon>
        <taxon>Paracoccus</taxon>
    </lineage>
</organism>
<evidence type="ECO:0000313" key="3">
    <source>
        <dbReference type="Proteomes" id="UP000199054"/>
    </source>
</evidence>
<gene>
    <name evidence="2" type="ORF">SAMN04489859_104818</name>
</gene>
<reference evidence="2 3" key="1">
    <citation type="submission" date="2016-10" db="EMBL/GenBank/DDBJ databases">
        <authorList>
            <person name="de Groot N.N."/>
        </authorList>
    </citation>
    <scope>NUCLEOTIDE SEQUENCE [LARGE SCALE GENOMIC DNA]</scope>
    <source>
        <strain evidence="2 3">DSM 8512</strain>
    </source>
</reference>
<evidence type="ECO:0000256" key="1">
    <source>
        <dbReference type="SAM" id="MobiDB-lite"/>
    </source>
</evidence>
<keyword evidence="3" id="KW-1185">Reference proteome</keyword>
<dbReference type="Proteomes" id="UP000199054">
    <property type="component" value="Unassembled WGS sequence"/>
</dbReference>